<feature type="non-terminal residue" evidence="1">
    <location>
        <position position="1"/>
    </location>
</feature>
<evidence type="ECO:0000313" key="1">
    <source>
        <dbReference type="EMBL" id="CAG8809604.1"/>
    </source>
</evidence>
<name>A0A9N9K3J9_9GLOM</name>
<dbReference type="EMBL" id="CAJVPY010045293">
    <property type="protein sequence ID" value="CAG8809604.1"/>
    <property type="molecule type" value="Genomic_DNA"/>
</dbReference>
<accession>A0A9N9K3J9</accession>
<keyword evidence="2" id="KW-1185">Reference proteome</keyword>
<protein>
    <submittedName>
        <fullName evidence="1">1023_t:CDS:1</fullName>
    </submittedName>
</protein>
<organism evidence="1 2">
    <name type="scientific">Dentiscutata erythropus</name>
    <dbReference type="NCBI Taxonomy" id="1348616"/>
    <lineage>
        <taxon>Eukaryota</taxon>
        <taxon>Fungi</taxon>
        <taxon>Fungi incertae sedis</taxon>
        <taxon>Mucoromycota</taxon>
        <taxon>Glomeromycotina</taxon>
        <taxon>Glomeromycetes</taxon>
        <taxon>Diversisporales</taxon>
        <taxon>Gigasporaceae</taxon>
        <taxon>Dentiscutata</taxon>
    </lineage>
</organism>
<evidence type="ECO:0000313" key="2">
    <source>
        <dbReference type="Proteomes" id="UP000789405"/>
    </source>
</evidence>
<proteinExistence type="predicted"/>
<reference evidence="1" key="1">
    <citation type="submission" date="2021-06" db="EMBL/GenBank/DDBJ databases">
        <authorList>
            <person name="Kallberg Y."/>
            <person name="Tangrot J."/>
            <person name="Rosling A."/>
        </authorList>
    </citation>
    <scope>NUCLEOTIDE SEQUENCE</scope>
    <source>
        <strain evidence="1">MA453B</strain>
    </source>
</reference>
<dbReference type="Proteomes" id="UP000789405">
    <property type="component" value="Unassembled WGS sequence"/>
</dbReference>
<sequence>FGVAFSTAKTTINIALKTKSDDELVQLLKNFISTKRNIDNINLEKIINNKTQDKDDITFLQ</sequence>
<gene>
    <name evidence="1" type="ORF">DERYTH_LOCUS25130</name>
</gene>
<dbReference type="AlphaFoldDB" id="A0A9N9K3J9"/>
<comment type="caution">
    <text evidence="1">The sequence shown here is derived from an EMBL/GenBank/DDBJ whole genome shotgun (WGS) entry which is preliminary data.</text>
</comment>
<dbReference type="OrthoDB" id="2427418at2759"/>